<evidence type="ECO:0000259" key="3">
    <source>
        <dbReference type="PROSITE" id="PS50181"/>
    </source>
</evidence>
<dbReference type="STRING" id="5539.A0A3E2HKI9"/>
<dbReference type="GO" id="GO:0031146">
    <property type="term" value="P:SCF-dependent proteasomal ubiquitin-dependent protein catabolic process"/>
    <property type="evidence" value="ECO:0007669"/>
    <property type="project" value="TreeGrafter"/>
</dbReference>
<feature type="compositionally biased region" description="Acidic residues" evidence="2">
    <location>
        <begin position="500"/>
        <end position="510"/>
    </location>
</feature>
<evidence type="ECO:0000313" key="4">
    <source>
        <dbReference type="EMBL" id="RFU33763.1"/>
    </source>
</evidence>
<dbReference type="InterPro" id="IPR036047">
    <property type="entry name" value="F-box-like_dom_sf"/>
</dbReference>
<feature type="domain" description="F-box" evidence="3">
    <location>
        <begin position="212"/>
        <end position="262"/>
    </location>
</feature>
<protein>
    <recommendedName>
        <fullName evidence="3">F-box domain-containing protein</fullName>
    </recommendedName>
</protein>
<dbReference type="EMBL" id="NCSJ02000030">
    <property type="protein sequence ID" value="RFU33763.1"/>
    <property type="molecule type" value="Genomic_DNA"/>
</dbReference>
<evidence type="ECO:0000256" key="2">
    <source>
        <dbReference type="SAM" id="MobiDB-lite"/>
    </source>
</evidence>
<dbReference type="PROSITE" id="PS50181">
    <property type="entry name" value="FBOX"/>
    <property type="match status" value="1"/>
</dbReference>
<dbReference type="OrthoDB" id="2117972at2759"/>
<feature type="compositionally biased region" description="Low complexity" evidence="2">
    <location>
        <begin position="28"/>
        <end position="44"/>
    </location>
</feature>
<feature type="region of interest" description="Disordered" evidence="2">
    <location>
        <begin position="1"/>
        <end position="108"/>
    </location>
</feature>
<dbReference type="PANTHER" id="PTHR12874">
    <property type="entry name" value="F-BOX ONLY PROTEIN 48-RELATED"/>
    <property type="match status" value="1"/>
</dbReference>
<feature type="non-terminal residue" evidence="4">
    <location>
        <position position="588"/>
    </location>
</feature>
<dbReference type="AlphaFoldDB" id="A0A3E2HKI9"/>
<proteinExistence type="predicted"/>
<dbReference type="Pfam" id="PF12937">
    <property type="entry name" value="F-box-like"/>
    <property type="match status" value="1"/>
</dbReference>
<reference evidence="4 5" key="1">
    <citation type="submission" date="2018-05" db="EMBL/GenBank/DDBJ databases">
        <title>Draft genome sequence of Scytalidium lignicola DSM 105466, a ubiquitous saprotrophic fungus.</title>
        <authorList>
            <person name="Buettner E."/>
            <person name="Gebauer A.M."/>
            <person name="Hofrichter M."/>
            <person name="Liers C."/>
            <person name="Kellner H."/>
        </authorList>
    </citation>
    <scope>NUCLEOTIDE SEQUENCE [LARGE SCALE GENOMIC DNA]</scope>
    <source>
        <strain evidence="4 5">DSM 105466</strain>
    </source>
</reference>
<evidence type="ECO:0000313" key="5">
    <source>
        <dbReference type="Proteomes" id="UP000258309"/>
    </source>
</evidence>
<gene>
    <name evidence="4" type="ORF">B7463_g2564</name>
</gene>
<dbReference type="InterPro" id="IPR001810">
    <property type="entry name" value="F-box_dom"/>
</dbReference>
<accession>A0A3E2HKI9</accession>
<feature type="region of interest" description="Disordered" evidence="2">
    <location>
        <begin position="154"/>
        <end position="181"/>
    </location>
</feature>
<dbReference type="PANTHER" id="PTHR12874:SF9">
    <property type="entry name" value="F-BOX ONLY PROTEIN 48"/>
    <property type="match status" value="1"/>
</dbReference>
<feature type="compositionally biased region" description="Polar residues" evidence="2">
    <location>
        <begin position="154"/>
        <end position="168"/>
    </location>
</feature>
<dbReference type="GO" id="GO:0019005">
    <property type="term" value="C:SCF ubiquitin ligase complex"/>
    <property type="evidence" value="ECO:0007669"/>
    <property type="project" value="TreeGrafter"/>
</dbReference>
<dbReference type="Proteomes" id="UP000258309">
    <property type="component" value="Unassembled WGS sequence"/>
</dbReference>
<sequence length="588" mass="65091">MEESNPELESFRQQWRAEVSARSKETKSTASASSKPAQKPQSSAHLSIPRHKLSKAPVVAQREEDDHDYHVHTQSFDGAEGSGGSGGVAGTSSQEEHEKTGSREPRSALEHYEKAVEKEALGSLGDSLALYRKAFRMDQRVDLLYKNKHFPHTTASSTKHAAKVSTTGLPAASKAPAAKSEEKLTTTQLIQSFASLKIEPTPPLVEGTPPPPSPLSTLPHEILVHILEETAVLDIASFARLAQVCKRLAYLVLTEEQIWKRVCLSFEMGFGAMRYRYGVEIDGTPIVDIADDDDGNDNNNNGESKIVVSPHGNTSILSTIQLSPAPYPSYYSMLHYRPRIRFPGIYISTVNYIRPGQASVSQLTWSNPVHIVTYYRYLRFFRDGTCLSLLTTDQPADVVYHMTMENYELHRNAAGHRAERERDRDRDRVGVEGKRPNAHLPSAVMANAFRGRWKLSGGVDASLQPSTSTTPIPPPSSSSSITNAAKTTTTTATTTTTTDNENDNEPEPEGDVIIETEGIGKYIYIMHLSLLSSPLPPHTVNKEGKRNNNKLTWKGFWSYNRLTDDFGEFTLRNDKAFFWSRVGAFAGA</sequence>
<dbReference type="GO" id="GO:0005737">
    <property type="term" value="C:cytoplasm"/>
    <property type="evidence" value="ECO:0007669"/>
    <property type="project" value="TreeGrafter"/>
</dbReference>
<organism evidence="4 5">
    <name type="scientific">Scytalidium lignicola</name>
    <name type="common">Hyphomycete</name>
    <dbReference type="NCBI Taxonomy" id="5539"/>
    <lineage>
        <taxon>Eukaryota</taxon>
        <taxon>Fungi</taxon>
        <taxon>Dikarya</taxon>
        <taxon>Ascomycota</taxon>
        <taxon>Pezizomycotina</taxon>
        <taxon>Leotiomycetes</taxon>
        <taxon>Leotiomycetes incertae sedis</taxon>
        <taxon>Scytalidium</taxon>
    </lineage>
</organism>
<feature type="region of interest" description="Disordered" evidence="2">
    <location>
        <begin position="411"/>
        <end position="441"/>
    </location>
</feature>
<feature type="region of interest" description="Disordered" evidence="2">
    <location>
        <begin position="459"/>
        <end position="510"/>
    </location>
</feature>
<feature type="compositionally biased region" description="Low complexity" evidence="2">
    <location>
        <begin position="477"/>
        <end position="499"/>
    </location>
</feature>
<dbReference type="InterPro" id="IPR045464">
    <property type="entry name" value="Hrt3/FBXO9_C"/>
</dbReference>
<feature type="non-terminal residue" evidence="4">
    <location>
        <position position="1"/>
    </location>
</feature>
<name>A0A3E2HKI9_SCYLI</name>
<keyword evidence="5" id="KW-1185">Reference proteome</keyword>
<comment type="caution">
    <text evidence="4">The sequence shown here is derived from an EMBL/GenBank/DDBJ whole genome shotgun (WGS) entry which is preliminary data.</text>
</comment>
<keyword evidence="1" id="KW-0833">Ubl conjugation pathway</keyword>
<feature type="compositionally biased region" description="Basic and acidic residues" evidence="2">
    <location>
        <begin position="411"/>
        <end position="435"/>
    </location>
</feature>
<dbReference type="OMA" id="SWSQVFQ"/>
<dbReference type="SUPFAM" id="SSF81383">
    <property type="entry name" value="F-box domain"/>
    <property type="match status" value="1"/>
</dbReference>
<dbReference type="Gene3D" id="1.20.1280.50">
    <property type="match status" value="1"/>
</dbReference>
<evidence type="ECO:0000256" key="1">
    <source>
        <dbReference type="ARBA" id="ARBA00022786"/>
    </source>
</evidence>
<feature type="compositionally biased region" description="Basic and acidic residues" evidence="2">
    <location>
        <begin position="94"/>
        <end position="108"/>
    </location>
</feature>
<feature type="compositionally biased region" description="Basic and acidic residues" evidence="2">
    <location>
        <begin position="61"/>
        <end position="71"/>
    </location>
</feature>
<dbReference type="Pfam" id="PF19270">
    <property type="entry name" value="FBO_C"/>
    <property type="match status" value="1"/>
</dbReference>
<feature type="compositionally biased region" description="Gly residues" evidence="2">
    <location>
        <begin position="80"/>
        <end position="89"/>
    </location>
</feature>